<name>A0A4Z1CJE5_9ACTN</name>
<comment type="caution">
    <text evidence="1">The sequence shown here is derived from an EMBL/GenBank/DDBJ whole genome shotgun (WGS) entry which is preliminary data.</text>
</comment>
<dbReference type="Proteomes" id="UP000297496">
    <property type="component" value="Unassembled WGS sequence"/>
</dbReference>
<gene>
    <name evidence="1" type="ORF">EXE59_04920</name>
</gene>
<organism evidence="1 2">
    <name type="scientific">Nocardioides eburneiflavus</name>
    <dbReference type="NCBI Taxonomy" id="2518372"/>
    <lineage>
        <taxon>Bacteria</taxon>
        <taxon>Bacillati</taxon>
        <taxon>Actinomycetota</taxon>
        <taxon>Actinomycetes</taxon>
        <taxon>Propionibacteriales</taxon>
        <taxon>Nocardioidaceae</taxon>
        <taxon>Nocardioides</taxon>
    </lineage>
</organism>
<evidence type="ECO:0000313" key="1">
    <source>
        <dbReference type="EMBL" id="TGN63360.1"/>
    </source>
</evidence>
<dbReference type="RefSeq" id="WP_135837898.1">
    <property type="nucleotide sequence ID" value="NZ_SRRO01000001.1"/>
</dbReference>
<dbReference type="EMBL" id="SRRO01000001">
    <property type="protein sequence ID" value="TGN63360.1"/>
    <property type="molecule type" value="Genomic_DNA"/>
</dbReference>
<proteinExistence type="predicted"/>
<reference evidence="1 2" key="1">
    <citation type="submission" date="2019-04" db="EMBL/GenBank/DDBJ databases">
        <title>Three New Species of Nocardioides, Nocardioides euryhalodurans sp. nov., Nocardioides seonyuensis sp. nov. and Nocardioides eburneoflavus sp. nov. Isolated from Soil.</title>
        <authorList>
            <person name="Roh S.G."/>
            <person name="Lee C."/>
            <person name="Kim M.-K."/>
            <person name="Kim S.B."/>
        </authorList>
    </citation>
    <scope>NUCLEOTIDE SEQUENCE [LARGE SCALE GENOMIC DNA]</scope>
    <source>
        <strain evidence="1 2">MMS17-SY213</strain>
    </source>
</reference>
<evidence type="ECO:0000313" key="2">
    <source>
        <dbReference type="Proteomes" id="UP000297496"/>
    </source>
</evidence>
<protein>
    <submittedName>
        <fullName evidence="1">Uncharacterized protein</fullName>
    </submittedName>
</protein>
<sequence length="98" mass="10276">MDDQALLHATVACDLTGKAEQAAETSEVGARARYAAAVLLLDQAIVESARGAESDPRLAGLDAALQAVHTAGHEGDHTRWQEALVIANGECRTVLDRA</sequence>
<dbReference type="OrthoDB" id="9910332at2"/>
<accession>A0A4Z1CJE5</accession>
<dbReference type="AlphaFoldDB" id="A0A4Z1CJE5"/>
<keyword evidence="2" id="KW-1185">Reference proteome</keyword>